<comment type="caution">
    <text evidence="2">The sequence shown here is derived from an EMBL/GenBank/DDBJ whole genome shotgun (WGS) entry which is preliminary data.</text>
</comment>
<dbReference type="Proteomes" id="UP001154322">
    <property type="component" value="Unassembled WGS sequence"/>
</dbReference>
<protein>
    <submittedName>
        <fullName evidence="2">Uncharacterized protein</fullName>
    </submittedName>
</protein>
<evidence type="ECO:0000256" key="1">
    <source>
        <dbReference type="SAM" id="Phobius"/>
    </source>
</evidence>
<keyword evidence="1" id="KW-1133">Transmembrane helix</keyword>
<sequence length="110" mass="13118">MLDMTGALQQKAMQIFYIVTPVFLLAAFNIIRALYRMMDRERHPIYKKLRAFGDADEALLSINQEMSNEVIQVKNYYVTPSWIIRQNWFALKIARNYFEPDEVYDLDKVF</sequence>
<keyword evidence="3" id="KW-1185">Reference proteome</keyword>
<reference evidence="2" key="1">
    <citation type="submission" date="2022-06" db="EMBL/GenBank/DDBJ databases">
        <authorList>
            <person name="Dietemann V."/>
            <person name="Ory F."/>
            <person name="Dainat B."/>
            <person name="Oberhansli S."/>
        </authorList>
    </citation>
    <scope>NUCLEOTIDE SEQUENCE</scope>
    <source>
        <strain evidence="2">Ena-SAMPLE-TAB-26-04-2022-14:26:32:270-5432</strain>
    </source>
</reference>
<keyword evidence="1" id="KW-0812">Transmembrane</keyword>
<keyword evidence="1" id="KW-0472">Membrane</keyword>
<accession>A0ABM9FZ79</accession>
<name>A0ABM9FZ79_9BACL</name>
<gene>
    <name evidence="2" type="ORF">WJ0W_001828</name>
</gene>
<dbReference type="EMBL" id="CALYLO010000002">
    <property type="protein sequence ID" value="CAH8244597.1"/>
    <property type="molecule type" value="Genomic_DNA"/>
</dbReference>
<evidence type="ECO:0000313" key="2">
    <source>
        <dbReference type="EMBL" id="CAH8244597.1"/>
    </source>
</evidence>
<proteinExistence type="predicted"/>
<organism evidence="2 3">
    <name type="scientific">Paenibacillus melissococcoides</name>
    <dbReference type="NCBI Taxonomy" id="2912268"/>
    <lineage>
        <taxon>Bacteria</taxon>
        <taxon>Bacillati</taxon>
        <taxon>Bacillota</taxon>
        <taxon>Bacilli</taxon>
        <taxon>Bacillales</taxon>
        <taxon>Paenibacillaceae</taxon>
        <taxon>Paenibacillus</taxon>
    </lineage>
</organism>
<evidence type="ECO:0000313" key="3">
    <source>
        <dbReference type="Proteomes" id="UP001154322"/>
    </source>
</evidence>
<feature type="transmembrane region" description="Helical" evidence="1">
    <location>
        <begin position="15"/>
        <end position="35"/>
    </location>
</feature>
<dbReference type="RefSeq" id="WP_261944800.1">
    <property type="nucleotide sequence ID" value="NZ_AP031292.1"/>
</dbReference>